<keyword evidence="5" id="KW-1185">Reference proteome</keyword>
<comment type="similarity">
    <text evidence="1">Belongs to the NmrA-type oxidoreductase family.</text>
</comment>
<proteinExistence type="inferred from homology"/>
<protein>
    <recommendedName>
        <fullName evidence="3">NmrA-like domain-containing protein</fullName>
    </recommendedName>
</protein>
<dbReference type="PANTHER" id="PTHR42748">
    <property type="entry name" value="NITROGEN METABOLITE REPRESSION PROTEIN NMRA FAMILY MEMBER"/>
    <property type="match status" value="1"/>
</dbReference>
<dbReference type="Pfam" id="PF05368">
    <property type="entry name" value="NmrA"/>
    <property type="match status" value="1"/>
</dbReference>
<name>A0A9P7RX51_9AGAR</name>
<dbReference type="InterPro" id="IPR051164">
    <property type="entry name" value="NmrA-like_oxidored"/>
</dbReference>
<dbReference type="GO" id="GO:0005634">
    <property type="term" value="C:nucleus"/>
    <property type="evidence" value="ECO:0007669"/>
    <property type="project" value="TreeGrafter"/>
</dbReference>
<reference evidence="4" key="1">
    <citation type="journal article" date="2021" name="Genome Biol. Evol.">
        <title>The assembled and annotated genome of the fairy-ring fungus Marasmius oreades.</title>
        <authorList>
            <person name="Hiltunen M."/>
            <person name="Ament-Velasquez S.L."/>
            <person name="Johannesson H."/>
        </authorList>
    </citation>
    <scope>NUCLEOTIDE SEQUENCE</scope>
    <source>
        <strain evidence="4">03SP1</strain>
    </source>
</reference>
<accession>A0A9P7RX51</accession>
<dbReference type="Proteomes" id="UP001049176">
    <property type="component" value="Chromosome 6"/>
</dbReference>
<evidence type="ECO:0000256" key="1">
    <source>
        <dbReference type="ARBA" id="ARBA00006328"/>
    </source>
</evidence>
<evidence type="ECO:0000313" key="5">
    <source>
        <dbReference type="Proteomes" id="UP001049176"/>
    </source>
</evidence>
<dbReference type="PANTHER" id="PTHR42748:SF26">
    <property type="entry name" value="NMRA-LIKE DOMAIN-CONTAINING PROTEIN"/>
    <property type="match status" value="1"/>
</dbReference>
<keyword evidence="2" id="KW-0521">NADP</keyword>
<dbReference type="Gene3D" id="3.40.50.720">
    <property type="entry name" value="NAD(P)-binding Rossmann-like Domain"/>
    <property type="match status" value="1"/>
</dbReference>
<dbReference type="RefSeq" id="XP_043007772.1">
    <property type="nucleotide sequence ID" value="XM_043155306.1"/>
</dbReference>
<evidence type="ECO:0000313" key="4">
    <source>
        <dbReference type="EMBL" id="KAG7091302.1"/>
    </source>
</evidence>
<dbReference type="AlphaFoldDB" id="A0A9P7RX51"/>
<comment type="caution">
    <text evidence="4">The sequence shown here is derived from an EMBL/GenBank/DDBJ whole genome shotgun (WGS) entry which is preliminary data.</text>
</comment>
<evidence type="ECO:0000256" key="2">
    <source>
        <dbReference type="ARBA" id="ARBA00022857"/>
    </source>
</evidence>
<evidence type="ECO:0000259" key="3">
    <source>
        <dbReference type="Pfam" id="PF05368"/>
    </source>
</evidence>
<dbReference type="Gene3D" id="3.90.25.10">
    <property type="entry name" value="UDP-galactose 4-epimerase, domain 1"/>
    <property type="match status" value="1"/>
</dbReference>
<dbReference type="InterPro" id="IPR008030">
    <property type="entry name" value="NmrA-like"/>
</dbReference>
<dbReference type="GeneID" id="66079424"/>
<dbReference type="OrthoDB" id="2868448at2759"/>
<dbReference type="KEGG" id="more:E1B28_010348"/>
<dbReference type="EMBL" id="CM032186">
    <property type="protein sequence ID" value="KAG7091302.1"/>
    <property type="molecule type" value="Genomic_DNA"/>
</dbReference>
<sequence length="338" mass="37566">MSKLAVIVGVTGNQGGAVSSRFLADPTYRVRGLTRNSNSPATQSLIAQGVEIVQADLDNVESLIPAFAGANLIFSVTNYWEPFFRQDCRDQAQKLGISCREYAGKIEFEQGKNIADAAAKTAGTLDENGFIVSTLSHAGRCSGGRFKELYHFNAKADVFPWYVAERYPELAAKMSCVQTGFFFSSYKFLPQAYFAKTMDGTFEMRFPTAPNVLVPHLDVNQDTGNFVYAVSKLPPGKSFMAEGTTCSWSEYMRIWSTVTGKPARYQQISLEQMIEESTDKELGREVGDMFLYSSSPGYDGGDQTLLKAAEIRKLGIDCQMTQLEDWMRRQDWSSVLSN</sequence>
<gene>
    <name evidence="4" type="ORF">E1B28_010348</name>
</gene>
<dbReference type="SUPFAM" id="SSF51735">
    <property type="entry name" value="NAD(P)-binding Rossmann-fold domains"/>
    <property type="match status" value="1"/>
</dbReference>
<dbReference type="InterPro" id="IPR036291">
    <property type="entry name" value="NAD(P)-bd_dom_sf"/>
</dbReference>
<organism evidence="4 5">
    <name type="scientific">Marasmius oreades</name>
    <name type="common">fairy-ring Marasmius</name>
    <dbReference type="NCBI Taxonomy" id="181124"/>
    <lineage>
        <taxon>Eukaryota</taxon>
        <taxon>Fungi</taxon>
        <taxon>Dikarya</taxon>
        <taxon>Basidiomycota</taxon>
        <taxon>Agaricomycotina</taxon>
        <taxon>Agaricomycetes</taxon>
        <taxon>Agaricomycetidae</taxon>
        <taxon>Agaricales</taxon>
        <taxon>Marasmiineae</taxon>
        <taxon>Marasmiaceae</taxon>
        <taxon>Marasmius</taxon>
    </lineage>
</organism>
<feature type="domain" description="NmrA-like" evidence="3">
    <location>
        <begin position="2"/>
        <end position="303"/>
    </location>
</feature>